<name>A0A177A5H0_9PEZI</name>
<dbReference type="OrthoDB" id="5273928at2759"/>
<feature type="compositionally biased region" description="Polar residues" evidence="1">
    <location>
        <begin position="533"/>
        <end position="552"/>
    </location>
</feature>
<evidence type="ECO:0000313" key="2">
    <source>
        <dbReference type="EMBL" id="OAF57347.1"/>
    </source>
</evidence>
<accession>A0A177A5H0</accession>
<dbReference type="AlphaFoldDB" id="A0A177A5H0"/>
<dbReference type="EMBL" id="KV441400">
    <property type="protein sequence ID" value="OAF57347.1"/>
    <property type="molecule type" value="Genomic_DNA"/>
</dbReference>
<evidence type="ECO:0000256" key="1">
    <source>
        <dbReference type="SAM" id="MobiDB-lite"/>
    </source>
</evidence>
<dbReference type="RefSeq" id="XP_024322637.1">
    <property type="nucleotide sequence ID" value="XM_024468359.1"/>
</dbReference>
<feature type="region of interest" description="Disordered" evidence="1">
    <location>
        <begin position="522"/>
        <end position="564"/>
    </location>
</feature>
<dbReference type="Proteomes" id="UP000077154">
    <property type="component" value="Unassembled WGS sequence"/>
</dbReference>
<dbReference type="VEuPathDB" id="FungiDB:GMDG_01343"/>
<dbReference type="eggNOG" id="ENOG502SDT6">
    <property type="taxonomic scope" value="Eukaryota"/>
</dbReference>
<proteinExistence type="predicted"/>
<gene>
    <name evidence="2" type="ORF">VC83_04731</name>
</gene>
<reference evidence="2" key="1">
    <citation type="submission" date="2016-03" db="EMBL/GenBank/DDBJ databases">
        <title>Updated assembly of Pseudogymnoascus destructans, the fungus causing white-nose syndrome of bats.</title>
        <authorList>
            <person name="Palmer J.M."/>
            <person name="Drees K.P."/>
            <person name="Foster J.T."/>
            <person name="Lindner D.L."/>
        </authorList>
    </citation>
    <scope>NUCLEOTIDE SEQUENCE [LARGE SCALE GENOMIC DNA]</scope>
    <source>
        <strain evidence="2">20631-21</strain>
    </source>
</reference>
<protein>
    <submittedName>
        <fullName evidence="2">Uncharacterized protein</fullName>
    </submittedName>
</protein>
<organism evidence="2">
    <name type="scientific">Pseudogymnoascus destructans</name>
    <dbReference type="NCBI Taxonomy" id="655981"/>
    <lineage>
        <taxon>Eukaryota</taxon>
        <taxon>Fungi</taxon>
        <taxon>Dikarya</taxon>
        <taxon>Ascomycota</taxon>
        <taxon>Pezizomycotina</taxon>
        <taxon>Leotiomycetes</taxon>
        <taxon>Thelebolales</taxon>
        <taxon>Thelebolaceae</taxon>
        <taxon>Pseudogymnoascus</taxon>
    </lineage>
</organism>
<sequence>MFDERTGQVFEERIALIQSQNDARNWPKKTPIALCQKYRSSETSAYRNYCKVVEQNRSGGEIVAKGPRKLFDISIKVLVSNLHSLPPNTLKHIPLHLLEEAARVAQGRFAELGPLGSFPDGFLDLLPLSTVEGMWAAINQRAQLNLDTWKKISKRLLSEKRDTVTELGLRRYRQEIESPSPELSFYAGPVTSTSFDFLTSLTITAWYPIHDLVNLADVVNLGILQIYETEKSILELGLERLVPDRLLRAWAELAVENGAFSVLRVLKFHVLEGGLTDSSLRHFNSFPALGLVYPGPQGMSESVAVKAKEQGWQALCDSKTYLIGTQFSNTINVVNPRDDNYSYDYWGKQVWHMPFMNFGANNPTSWDGCEVTTLPSKNEGEFLAALEATRLPTHWLSGVKQGGPQNRMGRVYKYDDFVQGESWQKTDWDLFSESLGLPMSNIVTDGDVHCLDQFHGLTYLRLDRDLRAAGVKECGPGIVSIGDTFKSIISTIPIVSILLGPRKLGERFDNLSRTKTWHFLRTHIPDKVPNPDQPTSNPADARSSTAPPSSNKRPGFGSIKKRRPAKVQRFKDFFGAL</sequence>
<dbReference type="GeneID" id="36287801"/>